<gene>
    <name evidence="1" type="ORF">g.50966</name>
</gene>
<sequence length="145" mass="16671">VNVKTLYNMSGNVIRIPVQMNGYLDFDAGDMDLSYHIVGNVKTIGEYDYLVLTHFDWKFLGEGIKSVVVHNNDIVRGNPTLNRIVSTIVKNSWRPLKDAVVPAVLPSANRALKDIFVQFFKQYPYDIIFPKRTRSELVEKMDYET</sequence>
<dbReference type="Gene3D" id="3.15.10.30">
    <property type="entry name" value="Haemolymph juvenile hormone binding protein"/>
    <property type="match status" value="1"/>
</dbReference>
<protein>
    <submittedName>
        <fullName evidence="1">Uncharacterized protein</fullName>
    </submittedName>
</protein>
<organism evidence="1">
    <name type="scientific">Graphocephala atropunctata</name>
    <dbReference type="NCBI Taxonomy" id="36148"/>
    <lineage>
        <taxon>Eukaryota</taxon>
        <taxon>Metazoa</taxon>
        <taxon>Ecdysozoa</taxon>
        <taxon>Arthropoda</taxon>
        <taxon>Hexapoda</taxon>
        <taxon>Insecta</taxon>
        <taxon>Pterygota</taxon>
        <taxon>Neoptera</taxon>
        <taxon>Paraneoptera</taxon>
        <taxon>Hemiptera</taxon>
        <taxon>Auchenorrhyncha</taxon>
        <taxon>Membracoidea</taxon>
        <taxon>Cicadellidae</taxon>
        <taxon>Cicadellinae</taxon>
        <taxon>Cicadellini</taxon>
        <taxon>Graphocephala</taxon>
    </lineage>
</organism>
<dbReference type="InterPro" id="IPR038606">
    <property type="entry name" value="To_sf"/>
</dbReference>
<proteinExistence type="predicted"/>
<dbReference type="InterPro" id="IPR010562">
    <property type="entry name" value="Haemolymph_juvenile_hormone-bd"/>
</dbReference>
<feature type="non-terminal residue" evidence="1">
    <location>
        <position position="1"/>
    </location>
</feature>
<accession>A0A1B6LBS0</accession>
<name>A0A1B6LBS0_9HEMI</name>
<reference evidence="1" key="1">
    <citation type="submission" date="2015-11" db="EMBL/GenBank/DDBJ databases">
        <title>De novo transcriptome assembly of four potential Pierce s Disease insect vectors from Arizona vineyards.</title>
        <authorList>
            <person name="Tassone E.E."/>
        </authorList>
    </citation>
    <scope>NUCLEOTIDE SEQUENCE</scope>
</reference>
<dbReference type="EMBL" id="GEBQ01018852">
    <property type="protein sequence ID" value="JAT21125.1"/>
    <property type="molecule type" value="Transcribed_RNA"/>
</dbReference>
<evidence type="ECO:0000313" key="1">
    <source>
        <dbReference type="EMBL" id="JAT21125.1"/>
    </source>
</evidence>
<dbReference type="Pfam" id="PF06585">
    <property type="entry name" value="JHBP"/>
    <property type="match status" value="1"/>
</dbReference>
<dbReference type="AlphaFoldDB" id="A0A1B6LBS0"/>